<dbReference type="Pfam" id="PF22285">
    <property type="entry name" value="DUF6962"/>
    <property type="match status" value="1"/>
</dbReference>
<dbReference type="EMBL" id="HBGW01102991">
    <property type="protein sequence ID" value="CAD9647284.1"/>
    <property type="molecule type" value="Transcribed_RNA"/>
</dbReference>
<organism evidence="2">
    <name type="scientific">Zooxanthella nutricula</name>
    <dbReference type="NCBI Taxonomy" id="1333877"/>
    <lineage>
        <taxon>Eukaryota</taxon>
        <taxon>Sar</taxon>
        <taxon>Alveolata</taxon>
        <taxon>Dinophyceae</taxon>
        <taxon>Peridiniales</taxon>
        <taxon>Peridiniales incertae sedis</taxon>
        <taxon>Zooxanthella</taxon>
    </lineage>
</organism>
<accession>A0A6U8U2U2</accession>
<protein>
    <recommendedName>
        <fullName evidence="3">Chitin synthase export chaperone</fullName>
    </recommendedName>
</protein>
<evidence type="ECO:0000313" key="2">
    <source>
        <dbReference type="EMBL" id="CAD9647284.1"/>
    </source>
</evidence>
<dbReference type="InterPro" id="IPR054235">
    <property type="entry name" value="DUF6962"/>
</dbReference>
<name>A0A6U8U2U2_9DINO</name>
<feature type="transmembrane region" description="Helical" evidence="1">
    <location>
        <begin position="188"/>
        <end position="204"/>
    </location>
</feature>
<proteinExistence type="predicted"/>
<sequence length="265" mass="27953">MAASAFRRLYNLEWVGAGCDGPRGSLPGTSTDDTVGTYATDYAVAVVGFVTAAALLCNHSLPRSHKLCGASFFAWTAFGYGVAGALRQSLREDELSPTHRFAWTVSFVSTLIGIISFQLLANSVLVARFPSLARCGKYILVVSLVLFVIVIDYNIFAGASFLVTGAYSLAVLLYASVVFGLASEFAKLSGCALMITGMVVQAALSSRCGDAAYRNCFTDCPLPAPQFNHNALFHTLLALGLVVLGVAMHASPHASQKAGHMSPAV</sequence>
<reference evidence="2" key="1">
    <citation type="submission" date="2021-01" db="EMBL/GenBank/DDBJ databases">
        <authorList>
            <person name="Corre E."/>
            <person name="Pelletier E."/>
            <person name="Niang G."/>
            <person name="Scheremetjew M."/>
            <person name="Finn R."/>
            <person name="Kale V."/>
            <person name="Holt S."/>
            <person name="Cochrane G."/>
            <person name="Meng A."/>
            <person name="Brown T."/>
            <person name="Cohen L."/>
        </authorList>
    </citation>
    <scope>NUCLEOTIDE SEQUENCE</scope>
    <source>
        <strain evidence="2">RCC3387</strain>
    </source>
</reference>
<keyword evidence="1" id="KW-0472">Membrane</keyword>
<feature type="transmembrane region" description="Helical" evidence="1">
    <location>
        <begin position="231"/>
        <end position="251"/>
    </location>
</feature>
<feature type="transmembrane region" description="Helical" evidence="1">
    <location>
        <begin position="101"/>
        <end position="126"/>
    </location>
</feature>
<evidence type="ECO:0000256" key="1">
    <source>
        <dbReference type="SAM" id="Phobius"/>
    </source>
</evidence>
<gene>
    <name evidence="2" type="ORF">BRAN1462_LOCUS65106</name>
</gene>
<feature type="transmembrane region" description="Helical" evidence="1">
    <location>
        <begin position="35"/>
        <end position="55"/>
    </location>
</feature>
<evidence type="ECO:0008006" key="3">
    <source>
        <dbReference type="Google" id="ProtNLM"/>
    </source>
</evidence>
<feature type="transmembrane region" description="Helical" evidence="1">
    <location>
        <begin position="138"/>
        <end position="156"/>
    </location>
</feature>
<keyword evidence="1" id="KW-0812">Transmembrane</keyword>
<dbReference type="AlphaFoldDB" id="A0A6U8U2U2"/>
<keyword evidence="1" id="KW-1133">Transmembrane helix</keyword>
<feature type="transmembrane region" description="Helical" evidence="1">
    <location>
        <begin position="67"/>
        <end position="86"/>
    </location>
</feature>
<feature type="transmembrane region" description="Helical" evidence="1">
    <location>
        <begin position="162"/>
        <end position="181"/>
    </location>
</feature>